<reference evidence="3" key="1">
    <citation type="submission" date="2014-07" db="EMBL/GenBank/DDBJ databases">
        <title>Unique and conserved regions in Vibrio harveyi and related species in comparison with the shrimp pathogen Vibrio harveyi CAIM 1792.</title>
        <authorList>
            <person name="Espinoza-Valles I."/>
            <person name="Vora G."/>
            <person name="Leekitcharoenphon P."/>
            <person name="Ussery D."/>
            <person name="Hoj L."/>
            <person name="Gomez-Gil B."/>
        </authorList>
    </citation>
    <scope>NUCLEOTIDE SEQUENCE [LARGE SCALE GENOMIC DNA]</scope>
    <source>
        <strain evidence="3">DY05</strain>
    </source>
</reference>
<feature type="coiled-coil region" evidence="1">
    <location>
        <begin position="77"/>
        <end position="125"/>
    </location>
</feature>
<feature type="transmembrane region" description="Helical" evidence="2">
    <location>
        <begin position="6"/>
        <end position="25"/>
    </location>
</feature>
<dbReference type="AlphaFoldDB" id="A0A0C1VMG9"/>
<sequence length="136" mass="15590">MTGTELKDFVVPLITAVLGAGFWNFMIKRQEKPLDDARADEVMIQGATSVVELQQKVMNQLQEDLDKRVKTIEALYSKQLENERIEWERERSKLESQVAEMSQRLAKLEKINKRLLQENESLAKCDHCIAEAAAAQ</sequence>
<keyword evidence="1" id="KW-0175">Coiled coil</keyword>
<dbReference type="RefSeq" id="WP_020195236.1">
    <property type="nucleotide sequence ID" value="NZ_BAOH01000018.1"/>
</dbReference>
<dbReference type="Proteomes" id="UP000031586">
    <property type="component" value="Unassembled WGS sequence"/>
</dbReference>
<keyword evidence="2" id="KW-0812">Transmembrane</keyword>
<organism evidence="3">
    <name type="scientific">Vibrio owensii CAIM 1854 = LMG 25443</name>
    <dbReference type="NCBI Taxonomy" id="1229493"/>
    <lineage>
        <taxon>Bacteria</taxon>
        <taxon>Pseudomonadati</taxon>
        <taxon>Pseudomonadota</taxon>
        <taxon>Gammaproteobacteria</taxon>
        <taxon>Vibrionales</taxon>
        <taxon>Vibrionaceae</taxon>
        <taxon>Vibrio</taxon>
    </lineage>
</organism>
<dbReference type="EMBL" id="JPRD01000044">
    <property type="protein sequence ID" value="KIF51023.1"/>
    <property type="molecule type" value="Genomic_DNA"/>
</dbReference>
<keyword evidence="2" id="KW-0472">Membrane</keyword>
<gene>
    <name evidence="3" type="ORF">H735_22250</name>
</gene>
<comment type="caution">
    <text evidence="3">The sequence shown here is derived from an EMBL/GenBank/DDBJ whole genome shotgun (WGS) entry which is preliminary data.</text>
</comment>
<accession>A0A0C1VMG9</accession>
<name>A0A0C1VMG9_9VIBR</name>
<evidence type="ECO:0000256" key="1">
    <source>
        <dbReference type="SAM" id="Coils"/>
    </source>
</evidence>
<proteinExistence type="predicted"/>
<keyword evidence="2" id="KW-1133">Transmembrane helix</keyword>
<dbReference type="PATRIC" id="fig|1229493.5.peg.3855"/>
<evidence type="ECO:0000256" key="2">
    <source>
        <dbReference type="SAM" id="Phobius"/>
    </source>
</evidence>
<protein>
    <submittedName>
        <fullName evidence="3">Uncharacterized protein</fullName>
    </submittedName>
</protein>
<evidence type="ECO:0000313" key="3">
    <source>
        <dbReference type="EMBL" id="KIF51023.1"/>
    </source>
</evidence>